<proteinExistence type="predicted"/>
<gene>
    <name evidence="1" type="ORF">CNF02_08755</name>
</gene>
<accession>A0A2A5WAS0</accession>
<dbReference type="AlphaFoldDB" id="A0A2A5WAS0"/>
<organism evidence="1 2">
    <name type="scientific">OM182 bacterium MED-G28</name>
    <dbReference type="NCBI Taxonomy" id="1986256"/>
    <lineage>
        <taxon>Bacteria</taxon>
        <taxon>Pseudomonadati</taxon>
        <taxon>Pseudomonadota</taxon>
        <taxon>Gammaproteobacteria</taxon>
        <taxon>OMG group</taxon>
        <taxon>OM182 clade</taxon>
    </lineage>
</organism>
<protein>
    <submittedName>
        <fullName evidence="1">Uncharacterized protein</fullName>
    </submittedName>
</protein>
<dbReference type="Pfam" id="PF11739">
    <property type="entry name" value="YdbH-like"/>
    <property type="match status" value="1"/>
</dbReference>
<evidence type="ECO:0000313" key="1">
    <source>
        <dbReference type="EMBL" id="PDH33522.1"/>
    </source>
</evidence>
<dbReference type="EMBL" id="NTJZ01000008">
    <property type="protein sequence ID" value="PDH33522.1"/>
    <property type="molecule type" value="Genomic_DNA"/>
</dbReference>
<dbReference type="Proteomes" id="UP000219329">
    <property type="component" value="Unassembled WGS sequence"/>
</dbReference>
<sequence length="791" mass="86228">MKILRRSLIGLLLFVVLIAGLLSAAPTAPLVLISNHVLNDRDMQISNVTGLSIFPASVSLESIEINSSRYSILIDSLNSSFSLLELLRGRLSFLEIDSMKISFNETSGEGNNGLSKFDIYQLQNQLKSLPVDLLTVFSYELDFQNLLATGNLTLDKEGIELNTRLQAEESPAYLIESSIDTTDFEVVTAEIIFSSTSEPETSIAKSDINIVIKEDSATFAASSIVVPDAILHFLAQAEPLAGVSFNNQALQLETRAQISNLSSTITLDDVQTIIDSEADQSIAFSNNRNSTTKINLPLTIAVKSQPVTGLRATLSDVLLTTELQSSLEAHFEGRLDGVSIQCESFENCEVVGDITTQLEDLSFDQIRVASATAKGNFQAVLNGSEIRLSPSQLRVTVPSLEYGAVQTSIEASLENIVASFNDRLQVSAYLNSQNLEIELDQISLIEPRLFGNIEFHDKSISTSLMLRTNNQIDTTILANHNLQNSRGSLEIDLREFQFSDLVPLSSLISQRLVKGDVVSGSLSSKASITWKQQEDKTRLYAGQININLAELSGFVEDNFFVKLTSELTAEITNPLGLRTLDEQSAYIAKLDTGLAIEQIDWNYGFNTALGDYYLKDLNSEVLGGNITISDFNFTAAKAENQLAVVMTSLDLESIVDLADYPGVAVDGLISGYLPLIISDNGITIEEGLVGAINPGGTIRYTPTNPISSGNPSIQLVSDALSNYQYKTMNTEVDYDNNGDLTMEVQLQGFNPDMNGGQPINLNLNITDNIPMLLRSLRASNVITDALKTSLE</sequence>
<comment type="caution">
    <text evidence="1">The sequence shown here is derived from an EMBL/GenBank/DDBJ whole genome shotgun (WGS) entry which is preliminary data.</text>
</comment>
<name>A0A2A5WAS0_9GAMM</name>
<dbReference type="InterPro" id="IPR021730">
    <property type="entry name" value="YdbH"/>
</dbReference>
<evidence type="ECO:0000313" key="2">
    <source>
        <dbReference type="Proteomes" id="UP000219329"/>
    </source>
</evidence>
<reference evidence="1 2" key="1">
    <citation type="submission" date="2017-08" db="EMBL/GenBank/DDBJ databases">
        <title>Fine stratification of microbial communities through a metagenomic profile of the photic zone.</title>
        <authorList>
            <person name="Haro-Moreno J.M."/>
            <person name="Lopez-Perez M."/>
            <person name="De La Torre J."/>
            <person name="Picazo A."/>
            <person name="Camacho A."/>
            <person name="Rodriguez-Valera F."/>
        </authorList>
    </citation>
    <scope>NUCLEOTIDE SEQUENCE [LARGE SCALE GENOMIC DNA]</scope>
    <source>
        <strain evidence="1">MED-G28</strain>
    </source>
</reference>